<dbReference type="Proteomes" id="UP000887565">
    <property type="component" value="Unplaced"/>
</dbReference>
<reference evidence="2" key="1">
    <citation type="submission" date="2022-11" db="UniProtKB">
        <authorList>
            <consortium name="WormBaseParasite"/>
        </authorList>
    </citation>
    <scope>IDENTIFICATION</scope>
</reference>
<keyword evidence="1" id="KW-1185">Reference proteome</keyword>
<dbReference type="AlphaFoldDB" id="A0A915HYD6"/>
<proteinExistence type="predicted"/>
<accession>A0A915HYD6</accession>
<evidence type="ECO:0000313" key="2">
    <source>
        <dbReference type="WBParaSite" id="nRc.2.0.1.t06438-RA"/>
    </source>
</evidence>
<dbReference type="WBParaSite" id="nRc.2.0.1.t06438-RA">
    <property type="protein sequence ID" value="nRc.2.0.1.t06438-RA"/>
    <property type="gene ID" value="nRc.2.0.1.g06438"/>
</dbReference>
<organism evidence="1 2">
    <name type="scientific">Romanomermis culicivorax</name>
    <name type="common">Nematode worm</name>
    <dbReference type="NCBI Taxonomy" id="13658"/>
    <lineage>
        <taxon>Eukaryota</taxon>
        <taxon>Metazoa</taxon>
        <taxon>Ecdysozoa</taxon>
        <taxon>Nematoda</taxon>
        <taxon>Enoplea</taxon>
        <taxon>Dorylaimia</taxon>
        <taxon>Mermithida</taxon>
        <taxon>Mermithoidea</taxon>
        <taxon>Mermithidae</taxon>
        <taxon>Romanomermis</taxon>
    </lineage>
</organism>
<evidence type="ECO:0000313" key="1">
    <source>
        <dbReference type="Proteomes" id="UP000887565"/>
    </source>
</evidence>
<protein>
    <submittedName>
        <fullName evidence="2">Uncharacterized protein</fullName>
    </submittedName>
</protein>
<name>A0A915HYD6_ROMCU</name>
<sequence length="81" mass="9296">MQKWKDVDWSSIIGNAMNQFVAKQLDNIMAYIRFDALQTFKSENGHFLDSLLQEEKKCEDFLPAGAKSVNLKLALFSQKPN</sequence>